<evidence type="ECO:0000313" key="1">
    <source>
        <dbReference type="EMBL" id="KAH7924018.1"/>
    </source>
</evidence>
<dbReference type="EMBL" id="MU266436">
    <property type="protein sequence ID" value="KAH7924018.1"/>
    <property type="molecule type" value="Genomic_DNA"/>
</dbReference>
<name>A0ACB8BFI9_9AGAM</name>
<proteinExistence type="predicted"/>
<keyword evidence="2" id="KW-1185">Reference proteome</keyword>
<reference evidence="1" key="1">
    <citation type="journal article" date="2021" name="New Phytol.">
        <title>Evolutionary innovations through gain and loss of genes in the ectomycorrhizal Boletales.</title>
        <authorList>
            <person name="Wu G."/>
            <person name="Miyauchi S."/>
            <person name="Morin E."/>
            <person name="Kuo A."/>
            <person name="Drula E."/>
            <person name="Varga T."/>
            <person name="Kohler A."/>
            <person name="Feng B."/>
            <person name="Cao Y."/>
            <person name="Lipzen A."/>
            <person name="Daum C."/>
            <person name="Hundley H."/>
            <person name="Pangilinan J."/>
            <person name="Johnson J."/>
            <person name="Barry K."/>
            <person name="LaButti K."/>
            <person name="Ng V."/>
            <person name="Ahrendt S."/>
            <person name="Min B."/>
            <person name="Choi I.G."/>
            <person name="Park H."/>
            <person name="Plett J.M."/>
            <person name="Magnuson J."/>
            <person name="Spatafora J.W."/>
            <person name="Nagy L.G."/>
            <person name="Henrissat B."/>
            <person name="Grigoriev I.V."/>
            <person name="Yang Z.L."/>
            <person name="Xu J."/>
            <person name="Martin F.M."/>
        </authorList>
    </citation>
    <scope>NUCLEOTIDE SEQUENCE</scope>
    <source>
        <strain evidence="1">KUC20120723A-06</strain>
    </source>
</reference>
<sequence>MSEQSQDPGDNGSGYNGSLPPNSRVSSTASSSNTNAGSATVMPSVPHASTGPPPHVPPEAYNYLIHALISMQGAIPQLNPPIQSIPPHGQAAPLPPDPTWPTLPFSNAHLYQSHAPSMSGPPSQFSYDNPMAQLPPLNLDYNMTGPAQPPPASAAPTSASPPDTGDQTRFRIKKKQRTLNLERTVADLTGRTEELEREASELRRENGWLKEIVLLKGRGFGAFGSSNNSHAEGSGSHNQQQQVDSSDSEAQVTSRPKGKGKKGKEKEKP</sequence>
<dbReference type="Proteomes" id="UP000790709">
    <property type="component" value="Unassembled WGS sequence"/>
</dbReference>
<evidence type="ECO:0000313" key="2">
    <source>
        <dbReference type="Proteomes" id="UP000790709"/>
    </source>
</evidence>
<gene>
    <name evidence="1" type="ORF">BV22DRAFT_1047799</name>
</gene>
<organism evidence="1 2">
    <name type="scientific">Leucogyrophana mollusca</name>
    <dbReference type="NCBI Taxonomy" id="85980"/>
    <lineage>
        <taxon>Eukaryota</taxon>
        <taxon>Fungi</taxon>
        <taxon>Dikarya</taxon>
        <taxon>Basidiomycota</taxon>
        <taxon>Agaricomycotina</taxon>
        <taxon>Agaricomycetes</taxon>
        <taxon>Agaricomycetidae</taxon>
        <taxon>Boletales</taxon>
        <taxon>Boletales incertae sedis</taxon>
        <taxon>Leucogyrophana</taxon>
    </lineage>
</organism>
<protein>
    <submittedName>
        <fullName evidence="1">Uncharacterized protein</fullName>
    </submittedName>
</protein>
<comment type="caution">
    <text evidence="1">The sequence shown here is derived from an EMBL/GenBank/DDBJ whole genome shotgun (WGS) entry which is preliminary data.</text>
</comment>
<accession>A0ACB8BFI9</accession>